<organism evidence="1 2">
    <name type="scientific">Methanospirillum purgamenti</name>
    <dbReference type="NCBI Taxonomy" id="2834276"/>
    <lineage>
        <taxon>Archaea</taxon>
        <taxon>Methanobacteriati</taxon>
        <taxon>Methanobacteriota</taxon>
        <taxon>Stenosarchaea group</taxon>
        <taxon>Methanomicrobia</taxon>
        <taxon>Methanomicrobiales</taxon>
        <taxon>Methanospirillaceae</taxon>
        <taxon>Methanospirillum</taxon>
    </lineage>
</organism>
<dbReference type="InterPro" id="IPR019270">
    <property type="entry name" value="DUF2283"/>
</dbReference>
<evidence type="ECO:0000313" key="1">
    <source>
        <dbReference type="EMBL" id="QVV89072.1"/>
    </source>
</evidence>
<evidence type="ECO:0000313" key="2">
    <source>
        <dbReference type="Proteomes" id="UP000680656"/>
    </source>
</evidence>
<name>A0A8E7B273_9EURY</name>
<keyword evidence="2" id="KW-1185">Reference proteome</keyword>
<dbReference type="Pfam" id="PF10049">
    <property type="entry name" value="DUF2283"/>
    <property type="match status" value="1"/>
</dbReference>
<reference evidence="1 2" key="1">
    <citation type="submission" date="2021-05" db="EMBL/GenBank/DDBJ databases">
        <title>A novel Methanospirillum isolate from a pyrite-forming mixed culture.</title>
        <authorList>
            <person name="Bunk B."/>
            <person name="Sproer C."/>
            <person name="Spring S."/>
            <person name="Pester M."/>
        </authorList>
    </citation>
    <scope>NUCLEOTIDE SEQUENCE [LARGE SCALE GENOMIC DNA]</scope>
    <source>
        <strain evidence="1 2">J.3.6.1-F.2.7.3</strain>
    </source>
</reference>
<dbReference type="RefSeq" id="WP_214419874.1">
    <property type="nucleotide sequence ID" value="NZ_CP075546.1"/>
</dbReference>
<proteinExistence type="predicted"/>
<dbReference type="GeneID" id="65095637"/>
<dbReference type="KEGG" id="mrtj:KHC33_00595"/>
<accession>A0A8E7B273</accession>
<protein>
    <submittedName>
        <fullName evidence="1">DUF2283 domain-containing protein</fullName>
    </submittedName>
</protein>
<dbReference type="Proteomes" id="UP000680656">
    <property type="component" value="Chromosome"/>
</dbReference>
<sequence length="66" mass="7576">MKITIDSANEALYLRFHDSAIMDSEEIQPGVILDYDEDNRIVGIELLNMSQQIISNIMKNFSIETK</sequence>
<dbReference type="AlphaFoldDB" id="A0A8E7B273"/>
<gene>
    <name evidence="1" type="ORF">KHC33_00595</name>
</gene>
<dbReference type="EMBL" id="CP075546">
    <property type="protein sequence ID" value="QVV89072.1"/>
    <property type="molecule type" value="Genomic_DNA"/>
</dbReference>